<dbReference type="PANTHER" id="PTHR37984">
    <property type="entry name" value="PROTEIN CBG26694"/>
    <property type="match status" value="1"/>
</dbReference>
<comment type="caution">
    <text evidence="3">The sequence shown here is derived from an EMBL/GenBank/DDBJ whole genome shotgun (WGS) entry which is preliminary data.</text>
</comment>
<dbReference type="SUPFAM" id="SSF56672">
    <property type="entry name" value="DNA/RNA polymerases"/>
    <property type="match status" value="1"/>
</dbReference>
<accession>A0A6L2NAG9</accession>
<dbReference type="PANTHER" id="PTHR37984:SF5">
    <property type="entry name" value="PROTEIN NYNRIN-LIKE"/>
    <property type="match status" value="1"/>
</dbReference>
<evidence type="ECO:0000259" key="2">
    <source>
        <dbReference type="Pfam" id="PF00078"/>
    </source>
</evidence>
<feature type="compositionally biased region" description="Basic and acidic residues" evidence="1">
    <location>
        <begin position="321"/>
        <end position="336"/>
    </location>
</feature>
<feature type="domain" description="Reverse transcriptase" evidence="2">
    <location>
        <begin position="124"/>
        <end position="189"/>
    </location>
</feature>
<dbReference type="InterPro" id="IPR043502">
    <property type="entry name" value="DNA/RNA_pol_sf"/>
</dbReference>
<dbReference type="InterPro" id="IPR043128">
    <property type="entry name" value="Rev_trsase/Diguanyl_cyclase"/>
</dbReference>
<dbReference type="Pfam" id="PF00078">
    <property type="entry name" value="RVT_1"/>
    <property type="match status" value="1"/>
</dbReference>
<evidence type="ECO:0000256" key="1">
    <source>
        <dbReference type="SAM" id="MobiDB-lite"/>
    </source>
</evidence>
<dbReference type="InterPro" id="IPR050951">
    <property type="entry name" value="Retrovirus_Pol_polyprotein"/>
</dbReference>
<evidence type="ECO:0000313" key="3">
    <source>
        <dbReference type="EMBL" id="GEU82599.1"/>
    </source>
</evidence>
<dbReference type="AlphaFoldDB" id="A0A6L2NAG9"/>
<name>A0A6L2NAG9_TANCI</name>
<sequence length="336" mass="39199">MEFFYNKKRICLKGTNKSMTHWLDARKQIKKIDTVGGELMMMSIYPNTGLQLMSMKEVDQTDTKVDPKIQEVLDKYAEVFVVPNKLPLVRSNDHRIPLMPGTQPVNIRPYRHPHVQKDAIEAMALMNDVFREYLRNFTLVFLDDILIYSKSLKDHVIHLMVVLAKMKDHTLYAKESKYVFGTTHLEYLVHVILAAGVATDLSKMQAMQSWTIPNNIKKLRGFLGLTGYYRRFIENFASIREHPKGWFKWIPLAELWYNLNYHLAIDTTPFEALYGRSPPVHVPYIRGLSKVDVVDRSLIAREQAIKVMKFHLSRAQNRMKQQADKNRSEKKFEVGN</sequence>
<reference evidence="3" key="1">
    <citation type="journal article" date="2019" name="Sci. Rep.">
        <title>Draft genome of Tanacetum cinerariifolium, the natural source of mosquito coil.</title>
        <authorList>
            <person name="Yamashiro T."/>
            <person name="Shiraishi A."/>
            <person name="Satake H."/>
            <person name="Nakayama K."/>
        </authorList>
    </citation>
    <scope>NUCLEOTIDE SEQUENCE</scope>
</reference>
<feature type="region of interest" description="Disordered" evidence="1">
    <location>
        <begin position="317"/>
        <end position="336"/>
    </location>
</feature>
<dbReference type="Gene3D" id="3.30.70.270">
    <property type="match status" value="2"/>
</dbReference>
<proteinExistence type="predicted"/>
<dbReference type="EMBL" id="BKCJ010008511">
    <property type="protein sequence ID" value="GEU82599.1"/>
    <property type="molecule type" value="Genomic_DNA"/>
</dbReference>
<dbReference type="InterPro" id="IPR000477">
    <property type="entry name" value="RT_dom"/>
</dbReference>
<protein>
    <recommendedName>
        <fullName evidence="2">Reverse transcriptase domain-containing protein</fullName>
    </recommendedName>
</protein>
<gene>
    <name evidence="3" type="ORF">Tci_054577</name>
</gene>
<organism evidence="3">
    <name type="scientific">Tanacetum cinerariifolium</name>
    <name type="common">Dalmatian daisy</name>
    <name type="synonym">Chrysanthemum cinerariifolium</name>
    <dbReference type="NCBI Taxonomy" id="118510"/>
    <lineage>
        <taxon>Eukaryota</taxon>
        <taxon>Viridiplantae</taxon>
        <taxon>Streptophyta</taxon>
        <taxon>Embryophyta</taxon>
        <taxon>Tracheophyta</taxon>
        <taxon>Spermatophyta</taxon>
        <taxon>Magnoliopsida</taxon>
        <taxon>eudicotyledons</taxon>
        <taxon>Gunneridae</taxon>
        <taxon>Pentapetalae</taxon>
        <taxon>asterids</taxon>
        <taxon>campanulids</taxon>
        <taxon>Asterales</taxon>
        <taxon>Asteraceae</taxon>
        <taxon>Asteroideae</taxon>
        <taxon>Anthemideae</taxon>
        <taxon>Anthemidinae</taxon>
        <taxon>Tanacetum</taxon>
    </lineage>
</organism>